<dbReference type="PROSITE" id="PS01124">
    <property type="entry name" value="HTH_ARAC_FAMILY_2"/>
    <property type="match status" value="1"/>
</dbReference>
<dbReference type="PANTHER" id="PTHR43280">
    <property type="entry name" value="ARAC-FAMILY TRANSCRIPTIONAL REGULATOR"/>
    <property type="match status" value="1"/>
</dbReference>
<dbReference type="GO" id="GO:0043565">
    <property type="term" value="F:sequence-specific DNA binding"/>
    <property type="evidence" value="ECO:0007669"/>
    <property type="project" value="InterPro"/>
</dbReference>
<sequence length="292" mass="34445">MNIVEYENYQENKDHSLADFPYNTYLCSIPLDFTEVPLHWHDEMEIIYIKKGHGIVTVDFRSYHVEGPNLILVRPGQLHSIEQYLDDSMEYENILFSPNLLMSKAEESRIMDFMSGFLSGLIRVPTHYTPVYPYYEDIASCIDACDEIMKTRPQGYEFFIKSKLFELLFVLDNRCKNFGPEDSNKKTLEKMRIVLKYVENHYRDHIAVADVAKISGFSESHFMRYFKDAMGSSFIDYLKDYRLTMAARMLQSSEESILIISEEAGFSNLSYFNRSFKDKYKMTPREYRKQCQ</sequence>
<dbReference type="InterPro" id="IPR018060">
    <property type="entry name" value="HTH_AraC"/>
</dbReference>
<dbReference type="RefSeq" id="WP_099386766.1">
    <property type="nucleotide sequence ID" value="NZ_JANSWH010000061.1"/>
</dbReference>
<evidence type="ECO:0000256" key="2">
    <source>
        <dbReference type="ARBA" id="ARBA00023125"/>
    </source>
</evidence>
<proteinExistence type="predicted"/>
<dbReference type="InterPro" id="IPR014710">
    <property type="entry name" value="RmlC-like_jellyroll"/>
</dbReference>
<gene>
    <name evidence="5" type="ORF">CSX02_11445</name>
</gene>
<dbReference type="SUPFAM" id="SSF46689">
    <property type="entry name" value="Homeodomain-like"/>
    <property type="match status" value="2"/>
</dbReference>
<keyword evidence="6" id="KW-1185">Reference proteome</keyword>
<keyword evidence="2" id="KW-0238">DNA-binding</keyword>
<organism evidence="5 6">
    <name type="scientific">Agathobacter ruminis</name>
    <dbReference type="NCBI Taxonomy" id="1712665"/>
    <lineage>
        <taxon>Bacteria</taxon>
        <taxon>Bacillati</taxon>
        <taxon>Bacillota</taxon>
        <taxon>Clostridia</taxon>
        <taxon>Lachnospirales</taxon>
        <taxon>Lachnospiraceae</taxon>
        <taxon>Agathobacter</taxon>
    </lineage>
</organism>
<keyword evidence="1" id="KW-0805">Transcription regulation</keyword>
<keyword evidence="3" id="KW-0804">Transcription</keyword>
<dbReference type="GO" id="GO:0003700">
    <property type="term" value="F:DNA-binding transcription factor activity"/>
    <property type="evidence" value="ECO:0007669"/>
    <property type="project" value="InterPro"/>
</dbReference>
<dbReference type="InterPro" id="IPR009057">
    <property type="entry name" value="Homeodomain-like_sf"/>
</dbReference>
<dbReference type="AlphaFoldDB" id="A0A2G3E0M5"/>
<evidence type="ECO:0000259" key="4">
    <source>
        <dbReference type="PROSITE" id="PS01124"/>
    </source>
</evidence>
<dbReference type="InterPro" id="IPR018062">
    <property type="entry name" value="HTH_AraC-typ_CS"/>
</dbReference>
<evidence type="ECO:0000313" key="5">
    <source>
        <dbReference type="EMBL" id="PHU36779.1"/>
    </source>
</evidence>
<comment type="caution">
    <text evidence="5">The sequence shown here is derived from an EMBL/GenBank/DDBJ whole genome shotgun (WGS) entry which is preliminary data.</text>
</comment>
<dbReference type="PRINTS" id="PR00032">
    <property type="entry name" value="HTHARAC"/>
</dbReference>
<dbReference type="Gene3D" id="2.60.120.10">
    <property type="entry name" value="Jelly Rolls"/>
    <property type="match status" value="1"/>
</dbReference>
<dbReference type="PANTHER" id="PTHR43280:SF34">
    <property type="entry name" value="ARAC-FAMILY TRANSCRIPTIONAL REGULATOR"/>
    <property type="match status" value="1"/>
</dbReference>
<dbReference type="EMBL" id="PDYG01000123">
    <property type="protein sequence ID" value="PHU36779.1"/>
    <property type="molecule type" value="Genomic_DNA"/>
</dbReference>
<dbReference type="Proteomes" id="UP000224563">
    <property type="component" value="Unassembled WGS sequence"/>
</dbReference>
<dbReference type="InterPro" id="IPR037923">
    <property type="entry name" value="HTH-like"/>
</dbReference>
<evidence type="ECO:0000313" key="6">
    <source>
        <dbReference type="Proteomes" id="UP000224563"/>
    </source>
</evidence>
<name>A0A2G3E0M5_9FIRM</name>
<dbReference type="PROSITE" id="PS00041">
    <property type="entry name" value="HTH_ARAC_FAMILY_1"/>
    <property type="match status" value="1"/>
</dbReference>
<reference evidence="5 6" key="2">
    <citation type="submission" date="2017-10" db="EMBL/GenBank/DDBJ databases">
        <authorList>
            <person name="Banno H."/>
            <person name="Chua N.-H."/>
        </authorList>
    </citation>
    <scope>NUCLEOTIDE SEQUENCE [LARGE SCALE GENOMIC DNA]</scope>
    <source>
        <strain evidence="5 6">JK623</strain>
    </source>
</reference>
<accession>A0A2G3E0M5</accession>
<dbReference type="SMART" id="SM00342">
    <property type="entry name" value="HTH_ARAC"/>
    <property type="match status" value="1"/>
</dbReference>
<feature type="domain" description="HTH araC/xylS-type" evidence="4">
    <location>
        <begin position="192"/>
        <end position="290"/>
    </location>
</feature>
<protein>
    <submittedName>
        <fullName evidence="5">AraC family transcriptional regulator</fullName>
    </submittedName>
</protein>
<reference evidence="5 6" key="1">
    <citation type="submission" date="2017-10" db="EMBL/GenBank/DDBJ databases">
        <title>Resolving the taxonomy of Roseburia spp., Eubacterium rectale and Agathobacter spp. through phylogenomic analysis.</title>
        <authorList>
            <person name="Sheridan P.O."/>
            <person name="Walker A.W."/>
            <person name="Duncan S.H."/>
            <person name="Scott K.P."/>
            <person name="Toole P.W.O."/>
            <person name="Luis P."/>
            <person name="Flint H.J."/>
        </authorList>
    </citation>
    <scope>NUCLEOTIDE SEQUENCE [LARGE SCALE GENOMIC DNA]</scope>
    <source>
        <strain evidence="5 6">JK623</strain>
    </source>
</reference>
<evidence type="ECO:0000256" key="1">
    <source>
        <dbReference type="ARBA" id="ARBA00023015"/>
    </source>
</evidence>
<dbReference type="Pfam" id="PF02311">
    <property type="entry name" value="AraC_binding"/>
    <property type="match status" value="1"/>
</dbReference>
<dbReference type="SUPFAM" id="SSF51215">
    <property type="entry name" value="Regulatory protein AraC"/>
    <property type="match status" value="1"/>
</dbReference>
<dbReference type="Gene3D" id="1.10.10.60">
    <property type="entry name" value="Homeodomain-like"/>
    <property type="match status" value="2"/>
</dbReference>
<dbReference type="Pfam" id="PF12833">
    <property type="entry name" value="HTH_18"/>
    <property type="match status" value="1"/>
</dbReference>
<dbReference type="InterPro" id="IPR020449">
    <property type="entry name" value="Tscrpt_reg_AraC-type_HTH"/>
</dbReference>
<dbReference type="InterPro" id="IPR003313">
    <property type="entry name" value="AraC-bd"/>
</dbReference>
<evidence type="ECO:0000256" key="3">
    <source>
        <dbReference type="ARBA" id="ARBA00023163"/>
    </source>
</evidence>